<reference evidence="1" key="1">
    <citation type="submission" date="2020-01" db="EMBL/GenBank/DDBJ databases">
        <authorList>
            <person name="Richard D."/>
        </authorList>
    </citation>
    <scope>NUCLEOTIDE SEQUENCE</scope>
    <source>
        <strain evidence="1">JP541</strain>
    </source>
</reference>
<sequence>LGSQDVYLNVVSGIRLVEPAVDLGTVLAVGSSFRNLPLPKDMVAIGEVGLTGEIRAVNMIEKRVKEAEKMGFKTC</sequence>
<dbReference type="AlphaFoldDB" id="A0A8I0LCS0"/>
<dbReference type="PANTHER" id="PTHR32472">
    <property type="entry name" value="DNA REPAIR PROTEIN RADA"/>
    <property type="match status" value="1"/>
</dbReference>
<dbReference type="GO" id="GO:0000725">
    <property type="term" value="P:recombinational repair"/>
    <property type="evidence" value="ECO:0007669"/>
    <property type="project" value="TreeGrafter"/>
</dbReference>
<organism evidence="1 2">
    <name type="scientific">Xanthomonas citri pv. citri</name>
    <dbReference type="NCBI Taxonomy" id="611301"/>
    <lineage>
        <taxon>Bacteria</taxon>
        <taxon>Pseudomonadati</taxon>
        <taxon>Pseudomonadota</taxon>
        <taxon>Gammaproteobacteria</taxon>
        <taxon>Lysobacterales</taxon>
        <taxon>Lysobacteraceae</taxon>
        <taxon>Xanthomonas</taxon>
    </lineage>
</organism>
<dbReference type="InterPro" id="IPR020568">
    <property type="entry name" value="Ribosomal_Su5_D2-typ_SF"/>
</dbReference>
<evidence type="ECO:0000313" key="1">
    <source>
        <dbReference type="EMBL" id="MBD4339178.1"/>
    </source>
</evidence>
<evidence type="ECO:0000313" key="2">
    <source>
        <dbReference type="Proteomes" id="UP000653002"/>
    </source>
</evidence>
<dbReference type="Gene3D" id="3.30.230.10">
    <property type="match status" value="1"/>
</dbReference>
<proteinExistence type="predicted"/>
<name>A0A8I0LCS0_XANCI</name>
<comment type="caution">
    <text evidence="1">The sequence shown here is derived from an EMBL/GenBank/DDBJ whole genome shotgun (WGS) entry which is preliminary data.</text>
</comment>
<accession>A0A8I0LCS0</accession>
<dbReference type="SUPFAM" id="SSF54211">
    <property type="entry name" value="Ribosomal protein S5 domain 2-like"/>
    <property type="match status" value="1"/>
</dbReference>
<feature type="non-terminal residue" evidence="1">
    <location>
        <position position="1"/>
    </location>
</feature>
<dbReference type="InterPro" id="IPR014721">
    <property type="entry name" value="Ribsml_uS5_D2-typ_fold_subgr"/>
</dbReference>
<dbReference type="GO" id="GO:0005829">
    <property type="term" value="C:cytosol"/>
    <property type="evidence" value="ECO:0007669"/>
    <property type="project" value="TreeGrafter"/>
</dbReference>
<dbReference type="PANTHER" id="PTHR32472:SF10">
    <property type="entry name" value="DNA REPAIR PROTEIN RADA-LIKE PROTEIN"/>
    <property type="match status" value="1"/>
</dbReference>
<dbReference type="Proteomes" id="UP000653002">
    <property type="component" value="Unassembled WGS sequence"/>
</dbReference>
<gene>
    <name evidence="1" type="ORF">GUH15_24615</name>
</gene>
<protein>
    <submittedName>
        <fullName evidence="1">DNA repair protein RadA</fullName>
    </submittedName>
</protein>
<dbReference type="EMBL" id="JAABFR010002123">
    <property type="protein sequence ID" value="MBD4339178.1"/>
    <property type="molecule type" value="Genomic_DNA"/>
</dbReference>
<feature type="non-terminal residue" evidence="1">
    <location>
        <position position="75"/>
    </location>
</feature>